<evidence type="ECO:0000256" key="3">
    <source>
        <dbReference type="ARBA" id="ARBA00022801"/>
    </source>
</evidence>
<accession>A0A418YFC4</accession>
<evidence type="ECO:0000256" key="4">
    <source>
        <dbReference type="ARBA" id="ARBA00022807"/>
    </source>
</evidence>
<feature type="domain" description="NlpC/P60" evidence="5">
    <location>
        <begin position="1"/>
        <end position="127"/>
    </location>
</feature>
<sequence>MIQYARQYIGVDYLWGGASPKGFDCSGYIQYVYNKYDINIPRTTRGYTDLYQYSVPLREAQVGDLIVFTGTDAKKRVPGHAGIISHIEEGKLLFLHSSSSKKHYGVTETNYYKSGYPKRFLTVIRLPQSSQEA</sequence>
<comment type="caution">
    <text evidence="6">The sequence shown here is derived from an EMBL/GenBank/DDBJ whole genome shotgun (WGS) entry which is preliminary data.</text>
</comment>
<proteinExistence type="inferred from homology"/>
<comment type="similarity">
    <text evidence="1">Belongs to the peptidase C40 family.</text>
</comment>
<gene>
    <name evidence="6" type="ORF">D1Z90_09615</name>
</gene>
<keyword evidence="2" id="KW-0645">Protease</keyword>
<evidence type="ECO:0000313" key="7">
    <source>
        <dbReference type="Proteomes" id="UP000283255"/>
    </source>
</evidence>
<evidence type="ECO:0000259" key="5">
    <source>
        <dbReference type="PROSITE" id="PS51935"/>
    </source>
</evidence>
<dbReference type="Proteomes" id="UP000283255">
    <property type="component" value="Unassembled WGS sequence"/>
</dbReference>
<evidence type="ECO:0000256" key="1">
    <source>
        <dbReference type="ARBA" id="ARBA00007074"/>
    </source>
</evidence>
<dbReference type="PANTHER" id="PTHR47053">
    <property type="entry name" value="MUREIN DD-ENDOPEPTIDASE MEPH-RELATED"/>
    <property type="match status" value="1"/>
</dbReference>
<reference evidence="6 7" key="1">
    <citation type="submission" date="2018-09" db="EMBL/GenBank/DDBJ databases">
        <authorList>
            <person name="Wang F."/>
        </authorList>
    </citation>
    <scope>NUCLEOTIDE SEQUENCE [LARGE SCALE GENOMIC DNA]</scope>
    <source>
        <strain evidence="6 7">PLHSC7-2</strain>
    </source>
</reference>
<dbReference type="Pfam" id="PF00877">
    <property type="entry name" value="NLPC_P60"/>
    <property type="match status" value="1"/>
</dbReference>
<name>A0A418YFC4_9GAMM</name>
<dbReference type="InterPro" id="IPR051202">
    <property type="entry name" value="Peptidase_C40"/>
</dbReference>
<evidence type="ECO:0000256" key="2">
    <source>
        <dbReference type="ARBA" id="ARBA00022670"/>
    </source>
</evidence>
<protein>
    <submittedName>
        <fullName evidence="6">NlpC/P60 family protein</fullName>
    </submittedName>
</protein>
<dbReference type="InterPro" id="IPR000064">
    <property type="entry name" value="NLP_P60_dom"/>
</dbReference>
<dbReference type="OrthoDB" id="9807055at2"/>
<dbReference type="PANTHER" id="PTHR47053:SF1">
    <property type="entry name" value="MUREIN DD-ENDOPEPTIDASE MEPH-RELATED"/>
    <property type="match status" value="1"/>
</dbReference>
<keyword evidence="4" id="KW-0788">Thiol protease</keyword>
<dbReference type="EMBL" id="QZCH01000010">
    <property type="protein sequence ID" value="RJG47972.1"/>
    <property type="molecule type" value="Genomic_DNA"/>
</dbReference>
<reference evidence="6 7" key="2">
    <citation type="submission" date="2019-01" db="EMBL/GenBank/DDBJ databases">
        <title>Motilimonas pumilus sp. nov., isolated from the gut of sea cucumber (Apostichopus japonicus).</title>
        <authorList>
            <person name="Wang F.-Q."/>
            <person name="Ren L.-H."/>
            <person name="Lin Y.-W."/>
            <person name="Sun G.-H."/>
            <person name="Du Z.-J."/>
            <person name="Zhao J.-X."/>
            <person name="Liu X.-J."/>
            <person name="Liu L.-J."/>
        </authorList>
    </citation>
    <scope>NUCLEOTIDE SEQUENCE [LARGE SCALE GENOMIC DNA]</scope>
    <source>
        <strain evidence="6 7">PLHSC7-2</strain>
    </source>
</reference>
<evidence type="ECO:0000313" key="6">
    <source>
        <dbReference type="EMBL" id="RJG47972.1"/>
    </source>
</evidence>
<dbReference type="AlphaFoldDB" id="A0A418YFC4"/>
<organism evidence="6 7">
    <name type="scientific">Motilimonas pumila</name>
    <dbReference type="NCBI Taxonomy" id="2303987"/>
    <lineage>
        <taxon>Bacteria</taxon>
        <taxon>Pseudomonadati</taxon>
        <taxon>Pseudomonadota</taxon>
        <taxon>Gammaproteobacteria</taxon>
        <taxon>Alteromonadales</taxon>
        <taxon>Alteromonadales genera incertae sedis</taxon>
        <taxon>Motilimonas</taxon>
    </lineage>
</organism>
<dbReference type="Gene3D" id="3.90.1720.10">
    <property type="entry name" value="endopeptidase domain like (from Nostoc punctiforme)"/>
    <property type="match status" value="1"/>
</dbReference>
<keyword evidence="7" id="KW-1185">Reference proteome</keyword>
<dbReference type="InterPro" id="IPR038765">
    <property type="entry name" value="Papain-like_cys_pep_sf"/>
</dbReference>
<dbReference type="SUPFAM" id="SSF54001">
    <property type="entry name" value="Cysteine proteinases"/>
    <property type="match status" value="1"/>
</dbReference>
<keyword evidence="3" id="KW-0378">Hydrolase</keyword>
<dbReference type="GO" id="GO:0006508">
    <property type="term" value="P:proteolysis"/>
    <property type="evidence" value="ECO:0007669"/>
    <property type="project" value="UniProtKB-KW"/>
</dbReference>
<dbReference type="GO" id="GO:0008234">
    <property type="term" value="F:cysteine-type peptidase activity"/>
    <property type="evidence" value="ECO:0007669"/>
    <property type="project" value="UniProtKB-KW"/>
</dbReference>
<dbReference type="PROSITE" id="PS51935">
    <property type="entry name" value="NLPC_P60"/>
    <property type="match status" value="1"/>
</dbReference>